<feature type="chain" id="PRO_5042261550" description="Macrophage colony-stimulating factor 1" evidence="3">
    <location>
        <begin position="32"/>
        <end position="601"/>
    </location>
</feature>
<dbReference type="PANTHER" id="PTHR10058:SF0">
    <property type="entry name" value="MACROPHAGE COLONY-STIMULATING FACTOR 1"/>
    <property type="match status" value="1"/>
</dbReference>
<feature type="compositionally biased region" description="Polar residues" evidence="1">
    <location>
        <begin position="272"/>
        <end position="292"/>
    </location>
</feature>
<dbReference type="FunFam" id="1.20.1250.10:FF:000056">
    <property type="entry name" value="Colony-stimulating factor 1b (macrophage)"/>
    <property type="match status" value="1"/>
</dbReference>
<keyword evidence="2" id="KW-0812">Transmembrane</keyword>
<dbReference type="InterPro" id="IPR008001">
    <property type="entry name" value="MCSF-1"/>
</dbReference>
<feature type="region of interest" description="Disordered" evidence="1">
    <location>
        <begin position="566"/>
        <end position="601"/>
    </location>
</feature>
<feature type="region of interest" description="Disordered" evidence="1">
    <location>
        <begin position="456"/>
        <end position="476"/>
    </location>
</feature>
<feature type="transmembrane region" description="Helical" evidence="2">
    <location>
        <begin position="537"/>
        <end position="558"/>
    </location>
</feature>
<dbReference type="InterPro" id="IPR009079">
    <property type="entry name" value="4_helix_cytokine-like_core"/>
</dbReference>
<dbReference type="GO" id="GO:0005125">
    <property type="term" value="F:cytokine activity"/>
    <property type="evidence" value="ECO:0007669"/>
    <property type="project" value="InterPro"/>
</dbReference>
<evidence type="ECO:0000313" key="5">
    <source>
        <dbReference type="Proteomes" id="UP001230051"/>
    </source>
</evidence>
<dbReference type="PANTHER" id="PTHR10058">
    <property type="entry name" value="MACROPHAGE COLONY STIMULATING FACTOR"/>
    <property type="match status" value="1"/>
</dbReference>
<feature type="region of interest" description="Disordered" evidence="1">
    <location>
        <begin position="397"/>
        <end position="434"/>
    </location>
</feature>
<keyword evidence="2" id="KW-0472">Membrane</keyword>
<dbReference type="GO" id="GO:0005615">
    <property type="term" value="C:extracellular space"/>
    <property type="evidence" value="ECO:0007669"/>
    <property type="project" value="TreeGrafter"/>
</dbReference>
<dbReference type="AlphaFoldDB" id="A0AAD8CKB9"/>
<feature type="compositionally biased region" description="Low complexity" evidence="1">
    <location>
        <begin position="293"/>
        <end position="311"/>
    </location>
</feature>
<dbReference type="SUPFAM" id="SSF47266">
    <property type="entry name" value="4-helical cytokines"/>
    <property type="match status" value="1"/>
</dbReference>
<feature type="signal peptide" evidence="3">
    <location>
        <begin position="1"/>
        <end position="31"/>
    </location>
</feature>
<feature type="compositionally biased region" description="Basic and acidic residues" evidence="1">
    <location>
        <begin position="566"/>
        <end position="578"/>
    </location>
</feature>
<dbReference type="GO" id="GO:0008083">
    <property type="term" value="F:growth factor activity"/>
    <property type="evidence" value="ECO:0007669"/>
    <property type="project" value="InterPro"/>
</dbReference>
<feature type="compositionally biased region" description="Polar residues" evidence="1">
    <location>
        <begin position="317"/>
        <end position="360"/>
    </location>
</feature>
<feature type="region of interest" description="Disordered" evidence="1">
    <location>
        <begin position="222"/>
        <end position="360"/>
    </location>
</feature>
<evidence type="ECO:0000313" key="4">
    <source>
        <dbReference type="EMBL" id="KAK1152784.1"/>
    </source>
</evidence>
<feature type="region of interest" description="Disordered" evidence="1">
    <location>
        <begin position="495"/>
        <end position="533"/>
    </location>
</feature>
<dbReference type="EMBL" id="JAGXEW010000045">
    <property type="protein sequence ID" value="KAK1152784.1"/>
    <property type="molecule type" value="Genomic_DNA"/>
</dbReference>
<feature type="compositionally biased region" description="Polar residues" evidence="1">
    <location>
        <begin position="456"/>
        <end position="466"/>
    </location>
</feature>
<evidence type="ECO:0008006" key="6">
    <source>
        <dbReference type="Google" id="ProtNLM"/>
    </source>
</evidence>
<feature type="compositionally biased region" description="Low complexity" evidence="1">
    <location>
        <begin position="467"/>
        <end position="476"/>
    </location>
</feature>
<feature type="compositionally biased region" description="Polar residues" evidence="1">
    <location>
        <begin position="397"/>
        <end position="410"/>
    </location>
</feature>
<name>A0AAD8CKB9_ACIOX</name>
<evidence type="ECO:0000256" key="1">
    <source>
        <dbReference type="SAM" id="MobiDB-lite"/>
    </source>
</evidence>
<feature type="compositionally biased region" description="Polar residues" evidence="1">
    <location>
        <begin position="222"/>
        <end position="246"/>
    </location>
</feature>
<reference evidence="4" key="1">
    <citation type="submission" date="2022-02" db="EMBL/GenBank/DDBJ databases">
        <title>Atlantic sturgeon de novo genome assembly.</title>
        <authorList>
            <person name="Stock M."/>
            <person name="Klopp C."/>
            <person name="Guiguen Y."/>
            <person name="Cabau C."/>
            <person name="Parinello H."/>
            <person name="Santidrian Yebra-Pimentel E."/>
            <person name="Kuhl H."/>
            <person name="Dirks R.P."/>
            <person name="Guessner J."/>
            <person name="Wuertz S."/>
            <person name="Du K."/>
            <person name="Schartl M."/>
        </authorList>
    </citation>
    <scope>NUCLEOTIDE SEQUENCE</scope>
    <source>
        <strain evidence="4">STURGEONOMICS-FGT-2020</strain>
        <tissue evidence="4">Whole blood</tissue>
    </source>
</reference>
<evidence type="ECO:0000256" key="2">
    <source>
        <dbReference type="SAM" id="Phobius"/>
    </source>
</evidence>
<accession>A0AAD8CKB9</accession>
<proteinExistence type="predicted"/>
<dbReference type="Gene3D" id="1.20.1250.10">
    <property type="match status" value="1"/>
</dbReference>
<sequence>MNTQKAAPALYKAKARQLCFLVLLCFHLASGDGPSSCRHSVTKDHIQTVNTLIVNQLENGCSIDYTFIDQGSLSKTCYVKAAFPKVLDVLTKHFNYHKSSVNFKYVDQLKTLVKNIYRTKCIPEVNVSVEDDPEKFVKTYTGSPQVVLDHIGKVMSFYMELLTENRPINWNCVDQYAQDVAEPTTEGTLSTGTTACRCSCPTTGGGAVQWASTTATNLWKNLPNPTVDIQNTPYSTELSQPQTGSPSARERWGIPSANPGTTGSHRHGMIGTDTTSEASTSSWNKITNNFQTSSSSEKNPSSPSFTSIPSPQDEDNTGSPASEYTPTSSEVQGDVSQSSPGSQTAKPFSKSLVPSQNTATDQALSGQQLLTALLKKRFTPSIKRSMEHLITYIPPFDSTTPSLHTESSAVSPRAKRSVDPRVDGSFDSSESELSADWTPVTIEPFGIRDDVADEQSTLDSGTIPTGSDSPVSSSSVLRHRKTYIRIDDNENINTGYGSKILGHGEGEVQPSDGPRGGRQSEKEPQNETQEDENPYKLPFILAAVCGFLLGTLALYCFIQKEKLQAKLHKPEQSEDERLKQHRHHIEMEESTFLNRPSGSAL</sequence>
<dbReference type="GO" id="GO:0016020">
    <property type="term" value="C:membrane"/>
    <property type="evidence" value="ECO:0007669"/>
    <property type="project" value="InterPro"/>
</dbReference>
<keyword evidence="2" id="KW-1133">Transmembrane helix</keyword>
<dbReference type="Proteomes" id="UP001230051">
    <property type="component" value="Unassembled WGS sequence"/>
</dbReference>
<dbReference type="Pfam" id="PF05337">
    <property type="entry name" value="CSF-1"/>
    <property type="match status" value="1"/>
</dbReference>
<feature type="compositionally biased region" description="Polar residues" evidence="1">
    <location>
        <begin position="591"/>
        <end position="601"/>
    </location>
</feature>
<protein>
    <recommendedName>
        <fullName evidence="6">Macrophage colony-stimulating factor 1</fullName>
    </recommendedName>
</protein>
<keyword evidence="3" id="KW-0732">Signal</keyword>
<organism evidence="4 5">
    <name type="scientific">Acipenser oxyrinchus oxyrinchus</name>
    <dbReference type="NCBI Taxonomy" id="40147"/>
    <lineage>
        <taxon>Eukaryota</taxon>
        <taxon>Metazoa</taxon>
        <taxon>Chordata</taxon>
        <taxon>Craniata</taxon>
        <taxon>Vertebrata</taxon>
        <taxon>Euteleostomi</taxon>
        <taxon>Actinopterygii</taxon>
        <taxon>Chondrostei</taxon>
        <taxon>Acipenseriformes</taxon>
        <taxon>Acipenseridae</taxon>
        <taxon>Acipenser</taxon>
    </lineage>
</organism>
<evidence type="ECO:0000256" key="3">
    <source>
        <dbReference type="SAM" id="SignalP"/>
    </source>
</evidence>
<gene>
    <name evidence="4" type="ORF">AOXY_G30890</name>
</gene>
<comment type="caution">
    <text evidence="4">The sequence shown here is derived from an EMBL/GenBank/DDBJ whole genome shotgun (WGS) entry which is preliminary data.</text>
</comment>
<keyword evidence="5" id="KW-1185">Reference proteome</keyword>